<dbReference type="PANTHER" id="PTHR46670:SF3">
    <property type="entry name" value="ENDONUCLEASE_EXONUCLEASE_PHOSPHATASE DOMAIN-CONTAINING PROTEIN"/>
    <property type="match status" value="1"/>
</dbReference>
<name>A0AAD9N3X3_9ANNE</name>
<keyword evidence="3" id="KW-1185">Reference proteome</keyword>
<dbReference type="SUPFAM" id="SSF56219">
    <property type="entry name" value="DNase I-like"/>
    <property type="match status" value="1"/>
</dbReference>
<proteinExistence type="predicted"/>
<dbReference type="EMBL" id="JAODUP010000299">
    <property type="protein sequence ID" value="KAK2153369.1"/>
    <property type="molecule type" value="Genomic_DNA"/>
</dbReference>
<dbReference type="PANTHER" id="PTHR46670">
    <property type="entry name" value="ENDO/EXONUCLEASE/PHOSPHATASE DOMAIN-CONTAINING PROTEIN"/>
    <property type="match status" value="1"/>
</dbReference>
<dbReference type="Pfam" id="PF03372">
    <property type="entry name" value="Exo_endo_phos"/>
    <property type="match status" value="1"/>
</dbReference>
<dbReference type="Gene3D" id="3.60.10.10">
    <property type="entry name" value="Endonuclease/exonuclease/phosphatase"/>
    <property type="match status" value="1"/>
</dbReference>
<dbReference type="Proteomes" id="UP001208570">
    <property type="component" value="Unassembled WGS sequence"/>
</dbReference>
<dbReference type="InterPro" id="IPR005135">
    <property type="entry name" value="Endo/exonuclease/phosphatase"/>
</dbReference>
<gene>
    <name evidence="2" type="ORF">LSH36_299g01004</name>
</gene>
<evidence type="ECO:0000313" key="3">
    <source>
        <dbReference type="Proteomes" id="UP001208570"/>
    </source>
</evidence>
<dbReference type="AlphaFoldDB" id="A0AAD9N3X3"/>
<reference evidence="2" key="1">
    <citation type="journal article" date="2023" name="Mol. Biol. Evol.">
        <title>Third-Generation Sequencing Reveals the Adaptive Role of the Epigenome in Three Deep-Sea Polychaetes.</title>
        <authorList>
            <person name="Perez M."/>
            <person name="Aroh O."/>
            <person name="Sun Y."/>
            <person name="Lan Y."/>
            <person name="Juniper S.K."/>
            <person name="Young C.R."/>
            <person name="Angers B."/>
            <person name="Qian P.Y."/>
        </authorList>
    </citation>
    <scope>NUCLEOTIDE SEQUENCE</scope>
    <source>
        <strain evidence="2">P08H-3</strain>
    </source>
</reference>
<feature type="domain" description="Endonuclease/exonuclease/phosphatase" evidence="1">
    <location>
        <begin position="23"/>
        <end position="174"/>
    </location>
</feature>
<evidence type="ECO:0000259" key="1">
    <source>
        <dbReference type="Pfam" id="PF03372"/>
    </source>
</evidence>
<comment type="caution">
    <text evidence="2">The sequence shown here is derived from an EMBL/GenBank/DDBJ whole genome shotgun (WGS) entry which is preliminary data.</text>
</comment>
<protein>
    <recommendedName>
        <fullName evidence="1">Endonuclease/exonuclease/phosphatase domain-containing protein</fullName>
    </recommendedName>
</protein>
<dbReference type="GO" id="GO:0003824">
    <property type="term" value="F:catalytic activity"/>
    <property type="evidence" value="ECO:0007669"/>
    <property type="project" value="InterPro"/>
</dbReference>
<organism evidence="2 3">
    <name type="scientific">Paralvinella palmiformis</name>
    <dbReference type="NCBI Taxonomy" id="53620"/>
    <lineage>
        <taxon>Eukaryota</taxon>
        <taxon>Metazoa</taxon>
        <taxon>Spiralia</taxon>
        <taxon>Lophotrochozoa</taxon>
        <taxon>Annelida</taxon>
        <taxon>Polychaeta</taxon>
        <taxon>Sedentaria</taxon>
        <taxon>Canalipalpata</taxon>
        <taxon>Terebellida</taxon>
        <taxon>Terebelliformia</taxon>
        <taxon>Alvinellidae</taxon>
        <taxon>Paralvinella</taxon>
    </lineage>
</organism>
<evidence type="ECO:0000313" key="2">
    <source>
        <dbReference type="EMBL" id="KAK2153369.1"/>
    </source>
</evidence>
<dbReference type="InterPro" id="IPR036691">
    <property type="entry name" value="Endo/exonu/phosph_ase_sf"/>
</dbReference>
<sequence length="247" mass="27560">MNSLTPNISKPDKPLNVCIINGQSAVIKARLILDYIRDHDFDIVAMTESWFCAGNHDQKAKGDITAPGYELRCVSRVGKRGVGVALLFRETLSISENVDLTSPSAEAIAMSVTHDAITIRLIVPYPPPKAPRGNDFFSNFADTIDQYSLMSGQLPIVGGYNIHWDCNENVITKRLIDLLVSTNLVQNVSEPTHRDGYIIGLAVTRQDDNIVHMTSVHSMISDHMAIRIHLNMSKPRRPTRTVSRRKR</sequence>
<accession>A0AAD9N3X3</accession>